<feature type="domain" description="RNase H type-1" evidence="2">
    <location>
        <begin position="450"/>
        <end position="539"/>
    </location>
</feature>
<dbReference type="Pfam" id="PF00078">
    <property type="entry name" value="RVT_1"/>
    <property type="match status" value="1"/>
</dbReference>
<dbReference type="Gene3D" id="3.30.70.270">
    <property type="match status" value="1"/>
</dbReference>
<proteinExistence type="predicted"/>
<dbReference type="CDD" id="cd01647">
    <property type="entry name" value="RT_LTR"/>
    <property type="match status" value="1"/>
</dbReference>
<dbReference type="GO" id="GO:0004523">
    <property type="term" value="F:RNA-DNA hybrid ribonuclease activity"/>
    <property type="evidence" value="ECO:0007669"/>
    <property type="project" value="InterPro"/>
</dbReference>
<dbReference type="Gene3D" id="3.30.420.10">
    <property type="entry name" value="Ribonuclease H-like superfamily/Ribonuclease H"/>
    <property type="match status" value="1"/>
</dbReference>
<dbReference type="PANTHER" id="PTHR24559:SF444">
    <property type="entry name" value="REVERSE TRANSCRIPTASE DOMAIN-CONTAINING PROTEIN"/>
    <property type="match status" value="1"/>
</dbReference>
<dbReference type="PANTHER" id="PTHR24559">
    <property type="entry name" value="TRANSPOSON TY3-I GAG-POL POLYPROTEIN"/>
    <property type="match status" value="1"/>
</dbReference>
<sequence length="615" mass="69691">MGRITMAVHTRPISLETEFLVVNVPSPYTTIMGRRWLHQLKAVPSSLHQKLCFPTDFRIMEIKGDQVASKQCIMAAIKQNLSRGKAEGENCGEMLQGFIAIRRQDDRPPIHAKAVQNKVKRLLQAGAIRELQYPTWLSNTVVVKKKNGKWRVCVDFTNLNQACPKDPFPLPKIDQLVDATPGHDRMSFLDAFQGYHQIALSTEDHEKTAFITPLGVYCYKVMPFGLKNAGATYQRMVTKMFKDQIGRTMEIYIDDMVVKSKLSQNHLEDLTETFRILRLHKLRLNASKCVFGVGSGKFLGSYQGRPIDANLSSKLLKIGTTFRWDDNCVAAFEDLKRYRPSALVYYTSKDYDGCGDALSPPGEGRLSFGHSGQETPSIFPSAHHLCGNAVLDTSHVSKSPILRAGFSKWGAKIDALDMNQAQQHSNKIRLKTRDDGEYMWMGLPMLKGQGTGVVIITPDDTVMEQSVRLNFKASNNEAEYEADLTELNSAKTLGAKNLIIHCDSLLIASQINGEYMARDEHMAAYLLKVQQDHHQFQYAPISNGLYQLKPWQLLALPCLHATFTLLRLDPCWMDPYILYLKEGILLEQRKEVEGIRRKASRFWLSKDLKLYRRVD</sequence>
<dbReference type="Gene3D" id="3.10.10.10">
    <property type="entry name" value="HIV Type 1 Reverse Transcriptase, subunit A, domain 1"/>
    <property type="match status" value="1"/>
</dbReference>
<evidence type="ECO:0000313" key="3">
    <source>
        <dbReference type="EMBL" id="SPC97924.1"/>
    </source>
</evidence>
<gene>
    <name evidence="3" type="ORF">FSB_LOCUS25806</name>
</gene>
<organism evidence="3">
    <name type="scientific">Fagus sylvatica</name>
    <name type="common">Beechnut</name>
    <dbReference type="NCBI Taxonomy" id="28930"/>
    <lineage>
        <taxon>Eukaryota</taxon>
        <taxon>Viridiplantae</taxon>
        <taxon>Streptophyta</taxon>
        <taxon>Embryophyta</taxon>
        <taxon>Tracheophyta</taxon>
        <taxon>Spermatophyta</taxon>
        <taxon>Magnoliopsida</taxon>
        <taxon>eudicotyledons</taxon>
        <taxon>Gunneridae</taxon>
        <taxon>Pentapetalae</taxon>
        <taxon>rosids</taxon>
        <taxon>fabids</taxon>
        <taxon>Fagales</taxon>
        <taxon>Fagaceae</taxon>
        <taxon>Fagus</taxon>
    </lineage>
</organism>
<dbReference type="GO" id="GO:0003676">
    <property type="term" value="F:nucleic acid binding"/>
    <property type="evidence" value="ECO:0007669"/>
    <property type="project" value="InterPro"/>
</dbReference>
<dbReference type="AlphaFoldDB" id="A0A2N9GFJ3"/>
<dbReference type="InterPro" id="IPR036397">
    <property type="entry name" value="RNaseH_sf"/>
</dbReference>
<dbReference type="EMBL" id="OIVN01001813">
    <property type="protein sequence ID" value="SPC97924.1"/>
    <property type="molecule type" value="Genomic_DNA"/>
</dbReference>
<dbReference type="InterPro" id="IPR053134">
    <property type="entry name" value="RNA-dir_DNA_polymerase"/>
</dbReference>
<name>A0A2N9GFJ3_FAGSY</name>
<feature type="domain" description="Reverse transcriptase" evidence="1">
    <location>
        <begin position="143"/>
        <end position="300"/>
    </location>
</feature>
<dbReference type="CDD" id="cd09279">
    <property type="entry name" value="RNase_HI_like"/>
    <property type="match status" value="1"/>
</dbReference>
<dbReference type="InterPro" id="IPR000477">
    <property type="entry name" value="RT_dom"/>
</dbReference>
<evidence type="ECO:0008006" key="4">
    <source>
        <dbReference type="Google" id="ProtNLM"/>
    </source>
</evidence>
<evidence type="ECO:0000259" key="1">
    <source>
        <dbReference type="Pfam" id="PF00078"/>
    </source>
</evidence>
<dbReference type="InterPro" id="IPR043128">
    <property type="entry name" value="Rev_trsase/Diguanyl_cyclase"/>
</dbReference>
<dbReference type="Pfam" id="PF13456">
    <property type="entry name" value="RVT_3"/>
    <property type="match status" value="1"/>
</dbReference>
<evidence type="ECO:0000259" key="2">
    <source>
        <dbReference type="Pfam" id="PF13456"/>
    </source>
</evidence>
<accession>A0A2N9GFJ3</accession>
<protein>
    <recommendedName>
        <fullName evidence="4">Reverse transcriptase domain-containing protein</fullName>
    </recommendedName>
</protein>
<reference evidence="3" key="1">
    <citation type="submission" date="2018-02" db="EMBL/GenBank/DDBJ databases">
        <authorList>
            <person name="Cohen D.B."/>
            <person name="Kent A.D."/>
        </authorList>
    </citation>
    <scope>NUCLEOTIDE SEQUENCE</scope>
</reference>
<dbReference type="SUPFAM" id="SSF56672">
    <property type="entry name" value="DNA/RNA polymerases"/>
    <property type="match status" value="1"/>
</dbReference>
<dbReference type="InterPro" id="IPR002156">
    <property type="entry name" value="RNaseH_domain"/>
</dbReference>
<dbReference type="InterPro" id="IPR043502">
    <property type="entry name" value="DNA/RNA_pol_sf"/>
</dbReference>